<feature type="region of interest" description="Disordered" evidence="1">
    <location>
        <begin position="115"/>
        <end position="172"/>
    </location>
</feature>
<comment type="caution">
    <text evidence="4">The sequence shown here is derived from an EMBL/GenBank/DDBJ whole genome shotgun (WGS) entry which is preliminary data.</text>
</comment>
<keyword evidence="2" id="KW-0812">Transmembrane</keyword>
<dbReference type="PANTHER" id="PTHR37464:SF1">
    <property type="entry name" value="BLL2463 PROTEIN"/>
    <property type="match status" value="1"/>
</dbReference>
<feature type="compositionally biased region" description="Basic and acidic residues" evidence="1">
    <location>
        <begin position="152"/>
        <end position="164"/>
    </location>
</feature>
<keyword evidence="2" id="KW-0472">Membrane</keyword>
<evidence type="ECO:0000256" key="2">
    <source>
        <dbReference type="SAM" id="Phobius"/>
    </source>
</evidence>
<evidence type="ECO:0000256" key="1">
    <source>
        <dbReference type="SAM" id="MobiDB-lite"/>
    </source>
</evidence>
<evidence type="ECO:0000259" key="3">
    <source>
        <dbReference type="Pfam" id="PF07584"/>
    </source>
</evidence>
<feature type="transmembrane region" description="Helical" evidence="2">
    <location>
        <begin position="55"/>
        <end position="73"/>
    </location>
</feature>
<dbReference type="NCBIfam" id="TIGR02226">
    <property type="entry name" value="two_anch"/>
    <property type="match status" value="1"/>
</dbReference>
<gene>
    <name evidence="4" type="ORF">GCM10011529_06900</name>
</gene>
<dbReference type="PANTHER" id="PTHR37464">
    <property type="entry name" value="BLL2463 PROTEIN"/>
    <property type="match status" value="1"/>
</dbReference>
<keyword evidence="2" id="KW-1133">Transmembrane helix</keyword>
<dbReference type="InterPro" id="IPR011933">
    <property type="entry name" value="Double_TM_dom"/>
</dbReference>
<protein>
    <recommendedName>
        <fullName evidence="3">Aerotolerance regulator N-terminal domain-containing protein</fullName>
    </recommendedName>
</protein>
<dbReference type="Proteomes" id="UP000635071">
    <property type="component" value="Unassembled WGS sequence"/>
</dbReference>
<dbReference type="RefSeq" id="WP_207792495.1">
    <property type="nucleotide sequence ID" value="NZ_BMJM01000002.1"/>
</dbReference>
<feature type="domain" description="Aerotolerance regulator N-terminal" evidence="3">
    <location>
        <begin position="1"/>
        <end position="75"/>
    </location>
</feature>
<sequence>MALLLPAALASLLAVLIPLAIHLARRSEAVPTDFAALRWLRQKPRPKSRIRFDEWPLLIARLILLTLIAIWLARPILPGSADTTPVVAALPGVNAGPPAKGSRNIWLADGFPPATEPQPTCLSSPLPPAGEARDPSSRGPGEGSSLPSPLPSREKSDSRLREPGEGAVPNCPNISSLIRQLDSELAPGVPLTIIVPQILQGTDPQRPHLSRPITWKIAPGEMPTTTPPPAKFPHLSIRQPTGLDRGQRTLRAAAAAWTARASYDITPPNAPLPTPPTILVWLTPGPLPTAVRDWITAGGTALVTNETPAEPTPAITLWRDPIAAPLAEGQTLGKGRFIRFTRPLTPAQIPQLRDPDFPHQLAALLGPPAQLPSRIAAENLAPSTGAPPWPQPARDLQPWLALLIALAFITERWLATRRTRAVAP</sequence>
<dbReference type="InterPro" id="IPR024163">
    <property type="entry name" value="Aerotolerance_reg_N"/>
</dbReference>
<feature type="compositionally biased region" description="Low complexity" evidence="1">
    <location>
        <begin position="137"/>
        <end position="147"/>
    </location>
</feature>
<reference evidence="4" key="2">
    <citation type="submission" date="2020-09" db="EMBL/GenBank/DDBJ databases">
        <authorList>
            <person name="Sun Q."/>
            <person name="Zhou Y."/>
        </authorList>
    </citation>
    <scope>NUCLEOTIDE SEQUENCE</scope>
    <source>
        <strain evidence="4">CGMCC 1.15519</strain>
    </source>
</reference>
<dbReference type="AlphaFoldDB" id="A0A916ZM66"/>
<dbReference type="Pfam" id="PF07584">
    <property type="entry name" value="BatA"/>
    <property type="match status" value="1"/>
</dbReference>
<name>A0A916ZM66_9SPHN</name>
<accession>A0A916ZM66</accession>
<evidence type="ECO:0000313" key="5">
    <source>
        <dbReference type="Proteomes" id="UP000635071"/>
    </source>
</evidence>
<organism evidence="4 5">
    <name type="scientific">Sandarakinorhabdus glacialis</name>
    <dbReference type="NCBI Taxonomy" id="1614636"/>
    <lineage>
        <taxon>Bacteria</taxon>
        <taxon>Pseudomonadati</taxon>
        <taxon>Pseudomonadota</taxon>
        <taxon>Alphaproteobacteria</taxon>
        <taxon>Sphingomonadales</taxon>
        <taxon>Sphingosinicellaceae</taxon>
        <taxon>Sandarakinorhabdus</taxon>
    </lineage>
</organism>
<reference evidence="4" key="1">
    <citation type="journal article" date="2014" name="Int. J. Syst. Evol. Microbiol.">
        <title>Complete genome sequence of Corynebacterium casei LMG S-19264T (=DSM 44701T), isolated from a smear-ripened cheese.</title>
        <authorList>
            <consortium name="US DOE Joint Genome Institute (JGI-PGF)"/>
            <person name="Walter F."/>
            <person name="Albersmeier A."/>
            <person name="Kalinowski J."/>
            <person name="Ruckert C."/>
        </authorList>
    </citation>
    <scope>NUCLEOTIDE SEQUENCE</scope>
    <source>
        <strain evidence="4">CGMCC 1.15519</strain>
    </source>
</reference>
<keyword evidence="5" id="KW-1185">Reference proteome</keyword>
<evidence type="ECO:0000313" key="4">
    <source>
        <dbReference type="EMBL" id="GGE03068.1"/>
    </source>
</evidence>
<dbReference type="EMBL" id="BMJM01000002">
    <property type="protein sequence ID" value="GGE03068.1"/>
    <property type="molecule type" value="Genomic_DNA"/>
</dbReference>
<proteinExistence type="predicted"/>